<dbReference type="GO" id="GO:0046081">
    <property type="term" value="P:dUTP catabolic process"/>
    <property type="evidence" value="ECO:0007669"/>
    <property type="project" value="TreeGrafter"/>
</dbReference>
<dbReference type="AlphaFoldDB" id="A0A0W0SR76"/>
<dbReference type="PATRIC" id="fig|1212489.4.peg.2252"/>
<dbReference type="STRING" id="1212489.Ldro_2131"/>
<organism evidence="2 3">
    <name type="scientific">Legionella drozanskii LLAP-1</name>
    <dbReference type="NCBI Taxonomy" id="1212489"/>
    <lineage>
        <taxon>Bacteria</taxon>
        <taxon>Pseudomonadati</taxon>
        <taxon>Pseudomonadota</taxon>
        <taxon>Gammaproteobacteria</taxon>
        <taxon>Legionellales</taxon>
        <taxon>Legionellaceae</taxon>
        <taxon>Legionella</taxon>
    </lineage>
</organism>
<reference evidence="2 3" key="1">
    <citation type="submission" date="2015-11" db="EMBL/GenBank/DDBJ databases">
        <title>Genomic analysis of 38 Legionella species identifies large and diverse effector repertoires.</title>
        <authorList>
            <person name="Burstein D."/>
            <person name="Amaro F."/>
            <person name="Zusman T."/>
            <person name="Lifshitz Z."/>
            <person name="Cohen O."/>
            <person name="Gilbert J.A."/>
            <person name="Pupko T."/>
            <person name="Shuman H.A."/>
            <person name="Segal G."/>
        </authorList>
    </citation>
    <scope>NUCLEOTIDE SEQUENCE [LARGE SCALE GENOMIC DNA]</scope>
    <source>
        <strain evidence="2 3">ATCC 700990</strain>
    </source>
</reference>
<evidence type="ECO:0000259" key="1">
    <source>
        <dbReference type="Pfam" id="PF03819"/>
    </source>
</evidence>
<comment type="caution">
    <text evidence="2">The sequence shown here is derived from an EMBL/GenBank/DDBJ whole genome shotgun (WGS) entry which is preliminary data.</text>
</comment>
<dbReference type="GO" id="GO:0006203">
    <property type="term" value="P:dGTP catabolic process"/>
    <property type="evidence" value="ECO:0007669"/>
    <property type="project" value="TreeGrafter"/>
</dbReference>
<dbReference type="Pfam" id="PF03819">
    <property type="entry name" value="MazG"/>
    <property type="match status" value="1"/>
</dbReference>
<evidence type="ECO:0000313" key="2">
    <source>
        <dbReference type="EMBL" id="KTC85806.1"/>
    </source>
</evidence>
<keyword evidence="3" id="KW-1185">Reference proteome</keyword>
<sequence length="128" mass="14478">MAKQLNNPLHELIIIENDARNFGFDWPHEEMIIEQALSECDEIREAIANNEPSHRVQEEIGDLLHTAISLCLFAGFDPEQTLAKVAKKFGVRMEALKTIAKEQGLTSLKGQSTEFMIELWKKAKLANS</sequence>
<accession>A0A0W0SR76</accession>
<dbReference type="Gene3D" id="1.10.287.1080">
    <property type="entry name" value="MazG-like"/>
    <property type="match status" value="1"/>
</dbReference>
<dbReference type="PANTHER" id="PTHR30522:SF0">
    <property type="entry name" value="NUCLEOSIDE TRIPHOSPHATE PYROPHOSPHOHYDROLASE"/>
    <property type="match status" value="1"/>
</dbReference>
<dbReference type="EMBL" id="LNXY01000027">
    <property type="protein sequence ID" value="KTC85806.1"/>
    <property type="molecule type" value="Genomic_DNA"/>
</dbReference>
<dbReference type="GO" id="GO:0046052">
    <property type="term" value="P:UTP catabolic process"/>
    <property type="evidence" value="ECO:0007669"/>
    <property type="project" value="TreeGrafter"/>
</dbReference>
<dbReference type="InterPro" id="IPR004518">
    <property type="entry name" value="MazG-like_dom"/>
</dbReference>
<keyword evidence="2" id="KW-0378">Hydrolase</keyword>
<proteinExistence type="predicted"/>
<name>A0A0W0SR76_9GAMM</name>
<dbReference type="RefSeq" id="WP_058496410.1">
    <property type="nucleotide sequence ID" value="NZ_CAAAIU010000001.1"/>
</dbReference>
<dbReference type="GO" id="GO:0046047">
    <property type="term" value="P:TTP catabolic process"/>
    <property type="evidence" value="ECO:0007669"/>
    <property type="project" value="TreeGrafter"/>
</dbReference>
<dbReference type="InterPro" id="IPR011551">
    <property type="entry name" value="NTP_PyrPHydrolase_MazG"/>
</dbReference>
<dbReference type="SUPFAM" id="SSF101386">
    <property type="entry name" value="all-alpha NTP pyrophosphatases"/>
    <property type="match status" value="1"/>
</dbReference>
<dbReference type="GO" id="GO:0046076">
    <property type="term" value="P:dTTP catabolic process"/>
    <property type="evidence" value="ECO:0007669"/>
    <property type="project" value="TreeGrafter"/>
</dbReference>
<evidence type="ECO:0000313" key="3">
    <source>
        <dbReference type="Proteomes" id="UP000054736"/>
    </source>
</evidence>
<dbReference type="Proteomes" id="UP000054736">
    <property type="component" value="Unassembled WGS sequence"/>
</dbReference>
<dbReference type="InterPro" id="IPR048011">
    <property type="entry name" value="NTP-PPase_MazG-like_C"/>
</dbReference>
<dbReference type="CDD" id="cd11529">
    <property type="entry name" value="NTP-PPase_MazG_Cterm"/>
    <property type="match status" value="1"/>
</dbReference>
<gene>
    <name evidence="2" type="ORF">Ldro_2131</name>
</gene>
<dbReference type="GO" id="GO:0047429">
    <property type="term" value="F:nucleoside triphosphate diphosphatase activity"/>
    <property type="evidence" value="ECO:0007669"/>
    <property type="project" value="InterPro"/>
</dbReference>
<dbReference type="GO" id="GO:0046061">
    <property type="term" value="P:dATP catabolic process"/>
    <property type="evidence" value="ECO:0007669"/>
    <property type="project" value="TreeGrafter"/>
</dbReference>
<dbReference type="PANTHER" id="PTHR30522">
    <property type="entry name" value="NUCLEOSIDE TRIPHOSPHATE PYROPHOSPHOHYDROLASE"/>
    <property type="match status" value="1"/>
</dbReference>
<feature type="domain" description="NTP pyrophosphohydrolase MazG-like" evidence="1">
    <location>
        <begin position="30"/>
        <end position="93"/>
    </location>
</feature>
<dbReference type="OrthoDB" id="5916960at2"/>
<protein>
    <submittedName>
        <fullName evidence="2">Nucleoside triphosphate pyrophosphohydrolase MazG</fullName>
    </submittedName>
</protein>